<dbReference type="InterPro" id="IPR025474">
    <property type="entry name" value="DUF4325"/>
</dbReference>
<dbReference type="RefSeq" id="WP_211516870.1">
    <property type="nucleotide sequence ID" value="NZ_FOUT01000037.1"/>
</dbReference>
<feature type="domain" description="DUF4325" evidence="1">
    <location>
        <begin position="33"/>
        <end position="100"/>
    </location>
</feature>
<sequence>MDTLIMKEIKVNVKDFSITPGSRYRDEGVKAHSGQEFREEYLEPIFLNIENNDSIIIVNLDGTIGYGTSWLEEVFGGLARKFGKDLVQNKIDFISNEEPYLIDDIKEYIKHA</sequence>
<dbReference type="AlphaFoldDB" id="A0A1I5AE44"/>
<keyword evidence="3" id="KW-1185">Reference proteome</keyword>
<evidence type="ECO:0000259" key="1">
    <source>
        <dbReference type="Pfam" id="PF14213"/>
    </source>
</evidence>
<gene>
    <name evidence="2" type="ORF">SAMN05444143_1373</name>
</gene>
<evidence type="ECO:0000313" key="3">
    <source>
        <dbReference type="Proteomes" id="UP000182961"/>
    </source>
</evidence>
<dbReference type="Pfam" id="PF14213">
    <property type="entry name" value="DUF4325"/>
    <property type="match status" value="1"/>
</dbReference>
<organism evidence="2 3">
    <name type="scientific">Flavobacterium succinicans</name>
    <dbReference type="NCBI Taxonomy" id="29536"/>
    <lineage>
        <taxon>Bacteria</taxon>
        <taxon>Pseudomonadati</taxon>
        <taxon>Bacteroidota</taxon>
        <taxon>Flavobacteriia</taxon>
        <taxon>Flavobacteriales</taxon>
        <taxon>Flavobacteriaceae</taxon>
        <taxon>Flavobacterium</taxon>
    </lineage>
</organism>
<accession>A0A1I5AE44</accession>
<dbReference type="EMBL" id="FOUT01000037">
    <property type="protein sequence ID" value="SFN60725.1"/>
    <property type="molecule type" value="Genomic_DNA"/>
</dbReference>
<name>A0A1I5AE44_9FLAO</name>
<reference evidence="3" key="1">
    <citation type="submission" date="2016-10" db="EMBL/GenBank/DDBJ databases">
        <authorList>
            <person name="Varghese N."/>
            <person name="Submissions S."/>
        </authorList>
    </citation>
    <scope>NUCLEOTIDE SEQUENCE [LARGE SCALE GENOMIC DNA]</scope>
    <source>
        <strain evidence="3">DSM 4002</strain>
    </source>
</reference>
<dbReference type="Proteomes" id="UP000182961">
    <property type="component" value="Unassembled WGS sequence"/>
</dbReference>
<protein>
    <recommendedName>
        <fullName evidence="1">DUF4325 domain-containing protein</fullName>
    </recommendedName>
</protein>
<proteinExistence type="predicted"/>
<evidence type="ECO:0000313" key="2">
    <source>
        <dbReference type="EMBL" id="SFN60725.1"/>
    </source>
</evidence>